<name>A0A941ELV7_9ACTN</name>
<dbReference type="EMBL" id="JAGSOG010000028">
    <property type="protein sequence ID" value="MBR7833335.1"/>
    <property type="molecule type" value="Genomic_DNA"/>
</dbReference>
<gene>
    <name evidence="4" type="ORF">KDL01_08665</name>
</gene>
<sequence length="937" mass="93762">MLRCRRRVAVTTAAVVCAGSAFGPVALAQADAASSFYVDNGSSVSCSDTTTYSAVTPYCTIQAAVDAATEPGDTVVVSPGTYASFTVTASGTAAAPITIEGSGGSGFAPEPWAVVRASTSSAVTLTGASYVAVRGLRIFQTGNHSGVAVTNGTGDVVDSDFVQQAGSDTAPVVSIGAGSSSATVSRDELDGTTKGGGVGTQGGSGDVITTDVIVNSNGPSVALNGTTSSDVTANTLNQYCGTGIDVTNGSTSASVENNVVEGMSVNPSVCGSTAAAEAQLQVDAASVTGTSADYNVSENEGSSYPNVYSWDGHYYTTAAAFEAATGQGAHDVSGAPVIDSANSDAPGELSTDLYGNARVDDPDVANTGAGTFSYYDRGAIEEVDPVTIAAVNLPTQAPAGKPGMYETQVSDGWGNSFTCAYTFGDGSAPVSVTPDSSGNCNTVYAYTSTGSYQAQLAVISSDGNVSTKKFTVSVVADSSPLTPVAAVTASGALGVAVDASQTTDSWNLALCSFDFGDGSTPVITSGSTCAATHTYAKAGTYPVITTVRDSGEIQQSVTHVFTTAGSSYTPVTPARILDTRNGTGVAAAGPVAPGGIVRLKIAGVDGLPPTGVSAVALNVTATEATKLGVITAYPDGQSEPDVSNVDFKAGQNVANTVIVAVGADGYVDLANASSGTTHFIADLQGYYWANGSSGYQTITPIRLLDTRTTAAIPAGHTVKVDLSSYPGISAAMLNLTVVDATGNGFITVSPDGGAAPTTSNVNYLAGQTVPNEAVVAVGADDYVDVTNSGKGQAEVVVDLDGFFTTGTGSAFVPVDPARYLDTRPGAGLSINETFDVGIGGVCPPNPSCTGAPAVPTGARAVAANLTVVSPTANGFITVFPANVTTAPNASVLNFLTGQQTQNAITVGLDPTYGRFAVHNASLGNTETIVDVFGYYGD</sequence>
<evidence type="ECO:0000259" key="3">
    <source>
        <dbReference type="PROSITE" id="PS50093"/>
    </source>
</evidence>
<feature type="signal peptide" evidence="2">
    <location>
        <begin position="1"/>
        <end position="28"/>
    </location>
</feature>
<dbReference type="SUPFAM" id="SSF51126">
    <property type="entry name" value="Pectin lyase-like"/>
    <property type="match status" value="1"/>
</dbReference>
<dbReference type="PROSITE" id="PS50093">
    <property type="entry name" value="PKD"/>
    <property type="match status" value="2"/>
</dbReference>
<dbReference type="RefSeq" id="WP_212527858.1">
    <property type="nucleotide sequence ID" value="NZ_JAGSOG010000028.1"/>
</dbReference>
<dbReference type="InterPro" id="IPR000601">
    <property type="entry name" value="PKD_dom"/>
</dbReference>
<proteinExistence type="predicted"/>
<feature type="chain" id="PRO_5039535031" evidence="2">
    <location>
        <begin position="29"/>
        <end position="937"/>
    </location>
</feature>
<feature type="domain" description="PKD" evidence="3">
    <location>
        <begin position="421"/>
        <end position="481"/>
    </location>
</feature>
<dbReference type="InterPro" id="IPR035986">
    <property type="entry name" value="PKD_dom_sf"/>
</dbReference>
<dbReference type="SMART" id="SM00089">
    <property type="entry name" value="PKD"/>
    <property type="match status" value="2"/>
</dbReference>
<dbReference type="GO" id="GO:0005975">
    <property type="term" value="P:carbohydrate metabolic process"/>
    <property type="evidence" value="ECO:0007669"/>
    <property type="project" value="UniProtKB-ARBA"/>
</dbReference>
<accession>A0A941ELV7</accession>
<dbReference type="Gene3D" id="2.160.20.10">
    <property type="entry name" value="Single-stranded right-handed beta-helix, Pectin lyase-like"/>
    <property type="match status" value="1"/>
</dbReference>
<dbReference type="InterPro" id="IPR013783">
    <property type="entry name" value="Ig-like_fold"/>
</dbReference>
<dbReference type="Gene3D" id="2.60.40.10">
    <property type="entry name" value="Immunoglobulins"/>
    <property type="match status" value="2"/>
</dbReference>
<evidence type="ECO:0000256" key="1">
    <source>
        <dbReference type="SAM" id="MobiDB-lite"/>
    </source>
</evidence>
<protein>
    <submittedName>
        <fullName evidence="4">PKD domain-containing protein</fullName>
    </submittedName>
</protein>
<dbReference type="AlphaFoldDB" id="A0A941ELV7"/>
<evidence type="ECO:0000313" key="4">
    <source>
        <dbReference type="EMBL" id="MBR7833335.1"/>
    </source>
</evidence>
<dbReference type="Proteomes" id="UP000675781">
    <property type="component" value="Unassembled WGS sequence"/>
</dbReference>
<dbReference type="Pfam" id="PF18911">
    <property type="entry name" value="PKD_4"/>
    <property type="match status" value="1"/>
</dbReference>
<feature type="compositionally biased region" description="Gly residues" evidence="1">
    <location>
        <begin position="193"/>
        <end position="202"/>
    </location>
</feature>
<feature type="domain" description="PKD" evidence="3">
    <location>
        <begin position="513"/>
        <end position="550"/>
    </location>
</feature>
<keyword evidence="5" id="KW-1185">Reference proteome</keyword>
<dbReference type="InterPro" id="IPR012334">
    <property type="entry name" value="Pectin_lyas_fold"/>
</dbReference>
<feature type="region of interest" description="Disordered" evidence="1">
    <location>
        <begin position="172"/>
        <end position="202"/>
    </location>
</feature>
<dbReference type="SUPFAM" id="SSF49299">
    <property type="entry name" value="PKD domain"/>
    <property type="match status" value="2"/>
</dbReference>
<evidence type="ECO:0000256" key="2">
    <source>
        <dbReference type="SAM" id="SignalP"/>
    </source>
</evidence>
<evidence type="ECO:0000313" key="5">
    <source>
        <dbReference type="Proteomes" id="UP000675781"/>
    </source>
</evidence>
<keyword evidence="2" id="KW-0732">Signal</keyword>
<dbReference type="InterPro" id="IPR022409">
    <property type="entry name" value="PKD/Chitinase_dom"/>
</dbReference>
<reference evidence="4" key="1">
    <citation type="submission" date="2021-04" db="EMBL/GenBank/DDBJ databases">
        <title>Genome based classification of Actinospica acidithermotolerans sp. nov., an actinobacterium isolated from an Indonesian hot spring.</title>
        <authorList>
            <person name="Kusuma A.B."/>
            <person name="Putra K.E."/>
            <person name="Nafisah S."/>
            <person name="Loh J."/>
            <person name="Nouioui I."/>
            <person name="Goodfellow M."/>
        </authorList>
    </citation>
    <scope>NUCLEOTIDE SEQUENCE</scope>
    <source>
        <strain evidence="4">CSCA 57</strain>
    </source>
</reference>
<comment type="caution">
    <text evidence="4">The sequence shown here is derived from an EMBL/GenBank/DDBJ whole genome shotgun (WGS) entry which is preliminary data.</text>
</comment>
<organism evidence="4 5">
    <name type="scientific">Actinospica durhamensis</name>
    <dbReference type="NCBI Taxonomy" id="1508375"/>
    <lineage>
        <taxon>Bacteria</taxon>
        <taxon>Bacillati</taxon>
        <taxon>Actinomycetota</taxon>
        <taxon>Actinomycetes</taxon>
        <taxon>Catenulisporales</taxon>
        <taxon>Actinospicaceae</taxon>
        <taxon>Actinospica</taxon>
    </lineage>
</organism>
<dbReference type="InterPro" id="IPR011050">
    <property type="entry name" value="Pectin_lyase_fold/virulence"/>
</dbReference>